<name>A0ABQ0A0N3_9GAMM</name>
<dbReference type="Proteomes" id="UP001481413">
    <property type="component" value="Unassembled WGS sequence"/>
</dbReference>
<protein>
    <submittedName>
        <fullName evidence="7">NAD(P)/FAD-dependent oxidoreductase</fullName>
    </submittedName>
</protein>
<dbReference type="InterPro" id="IPR020946">
    <property type="entry name" value="Flavin_mOase-like"/>
</dbReference>
<evidence type="ECO:0000256" key="4">
    <source>
        <dbReference type="ARBA" id="ARBA00022827"/>
    </source>
</evidence>
<evidence type="ECO:0000256" key="1">
    <source>
        <dbReference type="ARBA" id="ARBA00001974"/>
    </source>
</evidence>
<evidence type="ECO:0000256" key="6">
    <source>
        <dbReference type="ARBA" id="ARBA00023033"/>
    </source>
</evidence>
<evidence type="ECO:0000256" key="3">
    <source>
        <dbReference type="ARBA" id="ARBA00022630"/>
    </source>
</evidence>
<dbReference type="RefSeq" id="WP_353295091.1">
    <property type="nucleotide sequence ID" value="NZ_BAABWH010000005.1"/>
</dbReference>
<dbReference type="PANTHER" id="PTHR43872">
    <property type="entry name" value="MONOOXYGENASE, PUTATIVE (AFU_ORTHOLOGUE AFUA_8G02570)-RELATED"/>
    <property type="match status" value="1"/>
</dbReference>
<dbReference type="InterPro" id="IPR036188">
    <property type="entry name" value="FAD/NAD-bd_sf"/>
</dbReference>
<keyword evidence="4" id="KW-0274">FAD</keyword>
<dbReference type="Pfam" id="PF13450">
    <property type="entry name" value="NAD_binding_8"/>
    <property type="match status" value="1"/>
</dbReference>
<dbReference type="PANTHER" id="PTHR43872:SF1">
    <property type="entry name" value="MONOOXYGENASE, PUTATIVE (AFU_ORTHOLOGUE AFUA_8G02570)-RELATED"/>
    <property type="match status" value="1"/>
</dbReference>
<dbReference type="Pfam" id="PF00743">
    <property type="entry name" value="FMO-like"/>
    <property type="match status" value="1"/>
</dbReference>
<keyword evidence="8" id="KW-1185">Reference proteome</keyword>
<keyword evidence="3" id="KW-0285">Flavoprotein</keyword>
<proteinExistence type="inferred from homology"/>
<comment type="similarity">
    <text evidence="2">Belongs to the FAD-binding monooxygenase family.</text>
</comment>
<keyword evidence="5" id="KW-0560">Oxidoreductase</keyword>
<evidence type="ECO:0000313" key="8">
    <source>
        <dbReference type="Proteomes" id="UP001481413"/>
    </source>
</evidence>
<comment type="caution">
    <text evidence="7">The sequence shown here is derived from an EMBL/GenBank/DDBJ whole genome shotgun (WGS) entry which is preliminary data.</text>
</comment>
<comment type="cofactor">
    <cofactor evidence="1">
        <name>FAD</name>
        <dbReference type="ChEBI" id="CHEBI:57692"/>
    </cofactor>
</comment>
<dbReference type="EMBL" id="BAABWH010000005">
    <property type="protein sequence ID" value="GAA6145960.1"/>
    <property type="molecule type" value="Genomic_DNA"/>
</dbReference>
<reference evidence="7 8" key="1">
    <citation type="submission" date="2024-04" db="EMBL/GenBank/DDBJ databases">
        <title>Draft genome sequence of Thalassolituus maritimus NBRC 116585.</title>
        <authorList>
            <person name="Miyakawa T."/>
            <person name="Kusuya Y."/>
            <person name="Miura T."/>
        </authorList>
    </citation>
    <scope>NUCLEOTIDE SEQUENCE [LARGE SCALE GENOMIC DNA]</scope>
    <source>
        <strain evidence="7 8">5NW40-0001</strain>
    </source>
</reference>
<accession>A0ABQ0A0N3</accession>
<evidence type="ECO:0000313" key="7">
    <source>
        <dbReference type="EMBL" id="GAA6145960.1"/>
    </source>
</evidence>
<gene>
    <name evidence="7" type="ORF">NBRC116585_20780</name>
</gene>
<organism evidence="7 8">
    <name type="scientific">Thalassolituus maritimus</name>
    <dbReference type="NCBI Taxonomy" id="484498"/>
    <lineage>
        <taxon>Bacteria</taxon>
        <taxon>Pseudomonadati</taxon>
        <taxon>Pseudomonadota</taxon>
        <taxon>Gammaproteobacteria</taxon>
        <taxon>Oceanospirillales</taxon>
        <taxon>Oceanospirillaceae</taxon>
        <taxon>Thalassolituus</taxon>
    </lineage>
</organism>
<evidence type="ECO:0000256" key="5">
    <source>
        <dbReference type="ARBA" id="ARBA00023002"/>
    </source>
</evidence>
<evidence type="ECO:0000256" key="2">
    <source>
        <dbReference type="ARBA" id="ARBA00010139"/>
    </source>
</evidence>
<sequence>MATEHFDVLIAGAGLSGIGVACHLSKKCPGKTFAILEARDAIGGTWDLFRYPGIRSDSDMFTLGYRFKPWTSDKGIADGGDIRQYIRDAATEHKVDEKIRYGHKVKTADWSTRDKLWTVTSEVDGETRVYTAKYLMGCTGYYDYDEGFTPDFEGRDDFTGQVIHPQFWPEDLDYKDKKVVVIGSGATAVTLIPSMSREVERITMLQRSPTYIIPVPSKDKLAIRLRKFMPESFVYSIIRSRNIMLTMAFYNYCKRFPQKAREFIFNFNKKILPKNFDMSHFTPKYNPWDERLCAVPGGDLYKAIHKGKADVVTDHIERFVEDGIQLKSGNKLEADIVITATGLKVVVLGKIAVSIDGQPFDVTDKMSYRGVMFEGIPNAGMVFGYTNSSWTLKADLIADYFCRVINHMDDKGYDAVVPVNRDPSMPKKAFIDLSSGYISRVKDQLPKQGTRGAWKLHQNYFRDWLSLRASRITAKELEYSKK</sequence>
<dbReference type="InterPro" id="IPR051820">
    <property type="entry name" value="FAD-binding_MO"/>
</dbReference>
<dbReference type="Gene3D" id="3.50.50.60">
    <property type="entry name" value="FAD/NAD(P)-binding domain"/>
    <property type="match status" value="2"/>
</dbReference>
<dbReference type="SUPFAM" id="SSF51905">
    <property type="entry name" value="FAD/NAD(P)-binding domain"/>
    <property type="match status" value="2"/>
</dbReference>
<keyword evidence="6" id="KW-0503">Monooxygenase</keyword>